<organism evidence="1 2">
    <name type="scientific">Megalurothrips usitatus</name>
    <name type="common">bean blossom thrips</name>
    <dbReference type="NCBI Taxonomy" id="439358"/>
    <lineage>
        <taxon>Eukaryota</taxon>
        <taxon>Metazoa</taxon>
        <taxon>Ecdysozoa</taxon>
        <taxon>Arthropoda</taxon>
        <taxon>Hexapoda</taxon>
        <taxon>Insecta</taxon>
        <taxon>Pterygota</taxon>
        <taxon>Neoptera</taxon>
        <taxon>Paraneoptera</taxon>
        <taxon>Thysanoptera</taxon>
        <taxon>Terebrantia</taxon>
        <taxon>Thripoidea</taxon>
        <taxon>Thripidae</taxon>
        <taxon>Megalurothrips</taxon>
    </lineage>
</organism>
<name>A0AAV7XQ06_9NEOP</name>
<reference evidence="1" key="1">
    <citation type="submission" date="2022-12" db="EMBL/GenBank/DDBJ databases">
        <title>Chromosome-level genome assembly of the bean flower thrips Megalurothrips usitatus.</title>
        <authorList>
            <person name="Ma L."/>
            <person name="Liu Q."/>
            <person name="Li H."/>
            <person name="Cai W."/>
        </authorList>
    </citation>
    <scope>NUCLEOTIDE SEQUENCE</scope>
    <source>
        <strain evidence="1">Cailab_2022a</strain>
    </source>
</reference>
<gene>
    <name evidence="1" type="ORF">ONE63_006795</name>
</gene>
<dbReference type="AlphaFoldDB" id="A0AAV7XQ06"/>
<proteinExistence type="predicted"/>
<keyword evidence="2" id="KW-1185">Reference proteome</keyword>
<sequence length="73" mass="7442">MPHIKLPHIHIDMHKLKSCVKGQLPRLPGAVGKAMMGCLPSAALGAPSFATCVAGNGVVSAARASQHIAVCMG</sequence>
<dbReference type="EMBL" id="JAPTSV010000004">
    <property type="protein sequence ID" value="KAJ1528380.1"/>
    <property type="molecule type" value="Genomic_DNA"/>
</dbReference>
<comment type="caution">
    <text evidence="1">The sequence shown here is derived from an EMBL/GenBank/DDBJ whole genome shotgun (WGS) entry which is preliminary data.</text>
</comment>
<evidence type="ECO:0000313" key="2">
    <source>
        <dbReference type="Proteomes" id="UP001075354"/>
    </source>
</evidence>
<evidence type="ECO:0000313" key="1">
    <source>
        <dbReference type="EMBL" id="KAJ1528380.1"/>
    </source>
</evidence>
<protein>
    <submittedName>
        <fullName evidence="1">Uncharacterized protein</fullName>
    </submittedName>
</protein>
<dbReference type="Proteomes" id="UP001075354">
    <property type="component" value="Chromosome 4"/>
</dbReference>
<accession>A0AAV7XQ06</accession>